<dbReference type="SUPFAM" id="SSF55486">
    <property type="entry name" value="Metalloproteases ('zincins'), catalytic domain"/>
    <property type="match status" value="1"/>
</dbReference>
<reference evidence="15 16" key="1">
    <citation type="submission" date="2017-08" db="EMBL/GenBank/DDBJ databases">
        <title>Draft Genome Sequence of Pseudomonas moraviensis TYU6, isolated from Taxus cuspidata by using PacBio Single-Molecule Real-Time Technology.</title>
        <authorList>
            <person name="Baek K.-H."/>
            <person name="Mishra A.K."/>
        </authorList>
    </citation>
    <scope>NUCLEOTIDE SEQUENCE [LARGE SCALE GENOMIC DNA]</scope>
    <source>
        <strain evidence="15 16">TYU6</strain>
    </source>
</reference>
<dbReference type="SMART" id="SM00235">
    <property type="entry name" value="ZnMc"/>
    <property type="match status" value="1"/>
</dbReference>
<comment type="subcellular location">
    <subcellularLocation>
        <location evidence="2">Secreted</location>
    </subcellularLocation>
</comment>
<evidence type="ECO:0000256" key="1">
    <source>
        <dbReference type="ARBA" id="ARBA00001913"/>
    </source>
</evidence>
<dbReference type="CDD" id="cd04277">
    <property type="entry name" value="ZnMc_serralysin_like"/>
    <property type="match status" value="1"/>
</dbReference>
<evidence type="ECO:0000313" key="15">
    <source>
        <dbReference type="EMBL" id="PAW58822.1"/>
    </source>
</evidence>
<dbReference type="GO" id="GO:0005615">
    <property type="term" value="C:extracellular space"/>
    <property type="evidence" value="ECO:0007669"/>
    <property type="project" value="InterPro"/>
</dbReference>
<comment type="caution">
    <text evidence="15">The sequence shown here is derived from an EMBL/GenBank/DDBJ whole genome shotgun (WGS) entry which is preliminary data.</text>
</comment>
<feature type="domain" description="Peptidase metallopeptidase" evidence="14">
    <location>
        <begin position="77"/>
        <end position="248"/>
    </location>
</feature>
<evidence type="ECO:0000256" key="4">
    <source>
        <dbReference type="ARBA" id="ARBA00022525"/>
    </source>
</evidence>
<keyword evidence="7" id="KW-0677">Repeat</keyword>
<gene>
    <name evidence="15" type="ORF">CKQ80_27195</name>
</gene>
<evidence type="ECO:0000256" key="12">
    <source>
        <dbReference type="PIRSR" id="PIRSR001205-1"/>
    </source>
</evidence>
<keyword evidence="4" id="KW-0964">Secreted</keyword>
<comment type="cofactor">
    <cofactor evidence="13">
        <name>Zn(2+)</name>
        <dbReference type="ChEBI" id="CHEBI:29105"/>
    </cofactor>
    <text evidence="13">Binds 1 zinc ion per subunit.</text>
</comment>
<dbReference type="GO" id="GO:0008270">
    <property type="term" value="F:zinc ion binding"/>
    <property type="evidence" value="ECO:0007669"/>
    <property type="project" value="InterPro"/>
</dbReference>
<keyword evidence="11" id="KW-0482">Metalloprotease</keyword>
<dbReference type="AlphaFoldDB" id="A0A2A2PTM5"/>
<evidence type="ECO:0000259" key="14">
    <source>
        <dbReference type="SMART" id="SM00235"/>
    </source>
</evidence>
<dbReference type="Gene3D" id="3.40.390.10">
    <property type="entry name" value="Collagenase (Catalytic Domain)"/>
    <property type="match status" value="1"/>
</dbReference>
<dbReference type="InterPro" id="IPR024079">
    <property type="entry name" value="MetalloPept_cat_dom_sf"/>
</dbReference>
<name>A0A2A2PTM5_9PSED</name>
<dbReference type="Pfam" id="PF08548">
    <property type="entry name" value="Peptidase_M10_C"/>
    <property type="match status" value="1"/>
</dbReference>
<organism evidence="15 16">
    <name type="scientific">Pseudomonas moraviensis</name>
    <dbReference type="NCBI Taxonomy" id="321662"/>
    <lineage>
        <taxon>Bacteria</taxon>
        <taxon>Pseudomonadati</taxon>
        <taxon>Pseudomonadota</taxon>
        <taxon>Gammaproteobacteria</taxon>
        <taxon>Pseudomonadales</taxon>
        <taxon>Pseudomonadaceae</taxon>
        <taxon>Pseudomonas</taxon>
    </lineage>
</organism>
<evidence type="ECO:0000256" key="2">
    <source>
        <dbReference type="ARBA" id="ARBA00004613"/>
    </source>
</evidence>
<evidence type="ECO:0000256" key="3">
    <source>
        <dbReference type="ARBA" id="ARBA00009490"/>
    </source>
</evidence>
<feature type="binding site" evidence="13">
    <location>
        <position position="206"/>
    </location>
    <ligand>
        <name>Zn(2+)</name>
        <dbReference type="ChEBI" id="CHEBI:29105"/>
        <note>catalytic</note>
    </ligand>
</feature>
<evidence type="ECO:0000256" key="9">
    <source>
        <dbReference type="ARBA" id="ARBA00022833"/>
    </source>
</evidence>
<dbReference type="PANTHER" id="PTHR10201">
    <property type="entry name" value="MATRIX METALLOPROTEINASE"/>
    <property type="match status" value="1"/>
</dbReference>
<dbReference type="GO" id="GO:0006508">
    <property type="term" value="P:proteolysis"/>
    <property type="evidence" value="ECO:0007669"/>
    <property type="project" value="UniProtKB-KW"/>
</dbReference>
<dbReference type="PRINTS" id="PR00313">
    <property type="entry name" value="CABNDNGRPT"/>
</dbReference>
<accession>A0A2A2PTM5</accession>
<dbReference type="InterPro" id="IPR013858">
    <property type="entry name" value="Peptidase_M10B_C"/>
</dbReference>
<dbReference type="SUPFAM" id="SSF51120">
    <property type="entry name" value="beta-Roll"/>
    <property type="match status" value="1"/>
</dbReference>
<dbReference type="PANTHER" id="PTHR10201:SF323">
    <property type="entry name" value="MATRIX METALLOPROTEINASE-21"/>
    <property type="match status" value="1"/>
</dbReference>
<feature type="binding site" evidence="13">
    <location>
        <position position="196"/>
    </location>
    <ligand>
        <name>Zn(2+)</name>
        <dbReference type="ChEBI" id="CHEBI:29105"/>
        <note>catalytic</note>
    </ligand>
</feature>
<keyword evidence="9 13" id="KW-0862">Zinc</keyword>
<dbReference type="Pfam" id="PF00413">
    <property type="entry name" value="Peptidase_M10"/>
    <property type="match status" value="1"/>
</dbReference>
<dbReference type="InterPro" id="IPR006026">
    <property type="entry name" value="Peptidase_Metallo"/>
</dbReference>
<dbReference type="InterPro" id="IPR034033">
    <property type="entry name" value="Serralysin-like"/>
</dbReference>
<dbReference type="InterPro" id="IPR001818">
    <property type="entry name" value="Pept_M10_metallopeptidase"/>
</dbReference>
<comment type="cofactor">
    <cofactor evidence="1">
        <name>Ca(2+)</name>
        <dbReference type="ChEBI" id="CHEBI:29108"/>
    </cofactor>
</comment>
<feature type="active site" evidence="12">
    <location>
        <position position="197"/>
    </location>
</feature>
<dbReference type="GO" id="GO:0005509">
    <property type="term" value="F:calcium ion binding"/>
    <property type="evidence" value="ECO:0007669"/>
    <property type="project" value="InterPro"/>
</dbReference>
<evidence type="ECO:0000256" key="8">
    <source>
        <dbReference type="ARBA" id="ARBA00022801"/>
    </source>
</evidence>
<sequence length="488" mass="50522">MSKVKANAIDITADTFVPVGAVQALAATSSAWNQINSFSHQYDRGGNLTVNGKPSFSVDQAATQLLRDGAAYQDKDGSGKIELTYTFLTSVSSSTMNKHGITGFSQFSNQQKAQAVLAMQSWADVANVTFTEKATGGDGHMTFANYSGGVDGAAAFAYLPGTGPGYDGTSWYLINSGYTQNKTPDLNNYGRQTLTHEIGHTLGLAHPGDYNAGNGNPTYNDATYGQDTRGYSVMSYWSESNTSQNFSKGGVEAYSSGPLMDDIAAIQKLYGANMSTRTGDTTYGFNSNAGRDFLSASSSSDKLVFSVWDAGGKDTFDFSGFTQNQKINLNEASFSDVGGMIGNVSIAKGVTIENAIGGSGNDLLIGNSASNELKGGAGNDIIYGAGGADKLWGGSGSDTFVFASSSDSKPGAIDQILDFVSGLDKIDLSAITNGSGLHFVSSFTGSAGDAILTSSGGNSLLSVDFSGHGVADFQVSTVGQAATSDIVA</sequence>
<dbReference type="InterPro" id="IPR016294">
    <property type="entry name" value="Pept_M10B"/>
</dbReference>
<keyword evidence="5" id="KW-0645">Protease</keyword>
<proteinExistence type="inferred from homology"/>
<dbReference type="PIRSF" id="PIRSF001205">
    <property type="entry name" value="Peptidase_M10B"/>
    <property type="match status" value="1"/>
</dbReference>
<evidence type="ECO:0000256" key="10">
    <source>
        <dbReference type="ARBA" id="ARBA00022837"/>
    </source>
</evidence>
<dbReference type="NCBIfam" id="NF035945">
    <property type="entry name" value="Zn_serralysin"/>
    <property type="match status" value="1"/>
</dbReference>
<dbReference type="Gene3D" id="2.150.10.10">
    <property type="entry name" value="Serralysin-like metalloprotease, C-terminal"/>
    <property type="match status" value="1"/>
</dbReference>
<dbReference type="FunFam" id="3.40.390.10:FF:000046">
    <property type="entry name" value="Serralysin"/>
    <property type="match status" value="1"/>
</dbReference>
<keyword evidence="8" id="KW-0378">Hydrolase</keyword>
<dbReference type="Pfam" id="PF00353">
    <property type="entry name" value="HemolysinCabind"/>
    <property type="match status" value="1"/>
</dbReference>
<dbReference type="GO" id="GO:0004222">
    <property type="term" value="F:metalloendopeptidase activity"/>
    <property type="evidence" value="ECO:0007669"/>
    <property type="project" value="InterPro"/>
</dbReference>
<comment type="similarity">
    <text evidence="3">Belongs to the peptidase M10B family.</text>
</comment>
<evidence type="ECO:0000256" key="6">
    <source>
        <dbReference type="ARBA" id="ARBA00022723"/>
    </source>
</evidence>
<dbReference type="Proteomes" id="UP000217830">
    <property type="component" value="Unassembled WGS sequence"/>
</dbReference>
<dbReference type="PROSITE" id="PS00330">
    <property type="entry name" value="HEMOLYSIN_CALCIUM"/>
    <property type="match status" value="1"/>
</dbReference>
<evidence type="ECO:0000256" key="11">
    <source>
        <dbReference type="ARBA" id="ARBA00023049"/>
    </source>
</evidence>
<dbReference type="EMBL" id="NRST01000001">
    <property type="protein sequence ID" value="PAW58822.1"/>
    <property type="molecule type" value="Genomic_DNA"/>
</dbReference>
<dbReference type="InterPro" id="IPR001343">
    <property type="entry name" value="Hemolysn_Ca-bd"/>
</dbReference>
<protein>
    <submittedName>
        <fullName evidence="15">Serine 3-dehydrogenase</fullName>
    </submittedName>
</protein>
<evidence type="ECO:0000313" key="16">
    <source>
        <dbReference type="Proteomes" id="UP000217830"/>
    </source>
</evidence>
<evidence type="ECO:0000256" key="7">
    <source>
        <dbReference type="ARBA" id="ARBA00022737"/>
    </source>
</evidence>
<keyword evidence="10" id="KW-0106">Calcium</keyword>
<dbReference type="InterPro" id="IPR011049">
    <property type="entry name" value="Serralysin-like_metalloprot_C"/>
</dbReference>
<evidence type="ECO:0000256" key="13">
    <source>
        <dbReference type="PIRSR" id="PIRSR001205-2"/>
    </source>
</evidence>
<keyword evidence="6 13" id="KW-0479">Metal-binding</keyword>
<keyword evidence="16" id="KW-1185">Reference proteome</keyword>
<dbReference type="InterPro" id="IPR018511">
    <property type="entry name" value="Hemolysin-typ_Ca-bd_CS"/>
</dbReference>
<evidence type="ECO:0000256" key="5">
    <source>
        <dbReference type="ARBA" id="ARBA00022670"/>
    </source>
</evidence>
<dbReference type="RefSeq" id="WP_095669111.1">
    <property type="nucleotide sequence ID" value="NZ_NRSS01000004.1"/>
</dbReference>
<feature type="binding site" evidence="13">
    <location>
        <position position="200"/>
    </location>
    <ligand>
        <name>Zn(2+)</name>
        <dbReference type="ChEBI" id="CHEBI:29105"/>
        <note>catalytic</note>
    </ligand>
</feature>